<dbReference type="EMBL" id="BSYR01000010">
    <property type="protein sequence ID" value="GMI71327.1"/>
    <property type="molecule type" value="Genomic_DNA"/>
</dbReference>
<evidence type="ECO:0000256" key="3">
    <source>
        <dbReference type="ARBA" id="ARBA00022771"/>
    </source>
</evidence>
<keyword evidence="3 5" id="KW-0863">Zinc-finger</keyword>
<evidence type="ECO:0000256" key="5">
    <source>
        <dbReference type="PROSITE-ProRule" id="PRU00288"/>
    </source>
</evidence>
<dbReference type="CDD" id="cd08830">
    <property type="entry name" value="ArfGap_ArfGap1"/>
    <property type="match status" value="1"/>
</dbReference>
<name>A0A9W7LNK9_HIBTR</name>
<keyword evidence="4" id="KW-0862">Zinc</keyword>
<evidence type="ECO:0000313" key="8">
    <source>
        <dbReference type="EMBL" id="GMI71327.1"/>
    </source>
</evidence>
<dbReference type="PRINTS" id="PR00405">
    <property type="entry name" value="REVINTRACTNG"/>
</dbReference>
<dbReference type="SMART" id="SM00105">
    <property type="entry name" value="ArfGap"/>
    <property type="match status" value="1"/>
</dbReference>
<dbReference type="PROSITE" id="PS50115">
    <property type="entry name" value="ARFGAP"/>
    <property type="match status" value="1"/>
</dbReference>
<reference evidence="8" key="1">
    <citation type="submission" date="2023-05" db="EMBL/GenBank/DDBJ databases">
        <title>Genome and transcriptome analyses reveal genes involved in the formation of fine ridges on petal epidermal cells in Hibiscus trionum.</title>
        <authorList>
            <person name="Koshimizu S."/>
            <person name="Masuda S."/>
            <person name="Ishii T."/>
            <person name="Shirasu K."/>
            <person name="Hoshino A."/>
            <person name="Arita M."/>
        </authorList>
    </citation>
    <scope>NUCLEOTIDE SEQUENCE</scope>
    <source>
        <strain evidence="8">Hamamatsu line</strain>
    </source>
</reference>
<dbReference type="SUPFAM" id="SSF57863">
    <property type="entry name" value="ArfGap/RecO-like zinc finger"/>
    <property type="match status" value="1"/>
</dbReference>
<dbReference type="Gene3D" id="1.10.220.150">
    <property type="entry name" value="Arf GTPase activating protein"/>
    <property type="match status" value="1"/>
</dbReference>
<evidence type="ECO:0000256" key="1">
    <source>
        <dbReference type="ARBA" id="ARBA00022468"/>
    </source>
</evidence>
<dbReference type="AlphaFoldDB" id="A0A9W7LNK9"/>
<feature type="region of interest" description="Disordered" evidence="6">
    <location>
        <begin position="384"/>
        <end position="403"/>
    </location>
</feature>
<dbReference type="PANTHER" id="PTHR47021">
    <property type="entry name" value="ADP-RIBOSYLATION FACTOR GTPASE-ACTIVATING PROTEIN AGD6-RELATED"/>
    <property type="match status" value="1"/>
</dbReference>
<feature type="region of interest" description="Disordered" evidence="6">
    <location>
        <begin position="125"/>
        <end position="149"/>
    </location>
</feature>
<gene>
    <name evidence="8" type="ORF">HRI_000802000</name>
</gene>
<dbReference type="InterPro" id="IPR038508">
    <property type="entry name" value="ArfGAP_dom_sf"/>
</dbReference>
<dbReference type="Pfam" id="PF01412">
    <property type="entry name" value="ArfGap"/>
    <property type="match status" value="1"/>
</dbReference>
<dbReference type="GO" id="GO:0005096">
    <property type="term" value="F:GTPase activator activity"/>
    <property type="evidence" value="ECO:0007669"/>
    <property type="project" value="UniProtKB-KW"/>
</dbReference>
<keyword evidence="2" id="KW-0479">Metal-binding</keyword>
<evidence type="ECO:0000313" key="9">
    <source>
        <dbReference type="Proteomes" id="UP001165190"/>
    </source>
</evidence>
<evidence type="ECO:0000256" key="2">
    <source>
        <dbReference type="ARBA" id="ARBA00022723"/>
    </source>
</evidence>
<protein>
    <submittedName>
        <fullName evidence="8">Yeast pde1 suppressor 1, ARF-GAP domain 7</fullName>
    </submittedName>
</protein>
<feature type="compositionally biased region" description="Basic residues" evidence="6">
    <location>
        <begin position="227"/>
        <end position="236"/>
    </location>
</feature>
<keyword evidence="1" id="KW-0343">GTPase activation</keyword>
<dbReference type="Proteomes" id="UP001165190">
    <property type="component" value="Unassembled WGS sequence"/>
</dbReference>
<organism evidence="8 9">
    <name type="scientific">Hibiscus trionum</name>
    <name type="common">Flower of an hour</name>
    <dbReference type="NCBI Taxonomy" id="183268"/>
    <lineage>
        <taxon>Eukaryota</taxon>
        <taxon>Viridiplantae</taxon>
        <taxon>Streptophyta</taxon>
        <taxon>Embryophyta</taxon>
        <taxon>Tracheophyta</taxon>
        <taxon>Spermatophyta</taxon>
        <taxon>Magnoliopsida</taxon>
        <taxon>eudicotyledons</taxon>
        <taxon>Gunneridae</taxon>
        <taxon>Pentapetalae</taxon>
        <taxon>rosids</taxon>
        <taxon>malvids</taxon>
        <taxon>Malvales</taxon>
        <taxon>Malvaceae</taxon>
        <taxon>Malvoideae</taxon>
        <taxon>Hibiscus</taxon>
    </lineage>
</organism>
<keyword evidence="9" id="KW-1185">Reference proteome</keyword>
<dbReference type="GO" id="GO:0016192">
    <property type="term" value="P:vesicle-mediated transport"/>
    <property type="evidence" value="ECO:0007669"/>
    <property type="project" value="InterPro"/>
</dbReference>
<feature type="compositionally biased region" description="Acidic residues" evidence="6">
    <location>
        <begin position="196"/>
        <end position="206"/>
    </location>
</feature>
<feature type="region of interest" description="Disordered" evidence="6">
    <location>
        <begin position="258"/>
        <end position="298"/>
    </location>
</feature>
<proteinExistence type="predicted"/>
<dbReference type="GO" id="GO:0008270">
    <property type="term" value="F:zinc ion binding"/>
    <property type="evidence" value="ECO:0007669"/>
    <property type="project" value="UniProtKB-KW"/>
</dbReference>
<dbReference type="OrthoDB" id="983479at2759"/>
<evidence type="ECO:0000256" key="4">
    <source>
        <dbReference type="ARBA" id="ARBA00022833"/>
    </source>
</evidence>
<evidence type="ECO:0000256" key="6">
    <source>
        <dbReference type="SAM" id="MobiDB-lite"/>
    </source>
</evidence>
<accession>A0A9W7LNK9</accession>
<dbReference type="InterPro" id="IPR001164">
    <property type="entry name" value="ArfGAP_dom"/>
</dbReference>
<dbReference type="InterPro" id="IPR044519">
    <property type="entry name" value="ARF_GAP_AGD6/7"/>
</dbReference>
<sequence length="403" mass="44371">MVDMKRLDALQSQPGNKTCVDCDGRNPAWASVSYGIFMCLECSGKHRGLGVHISFVRSVSMDTWSEIQIKKMEVGGNERFNAFLAEHGIPKETDVVTKYNSNAANVYRDRILALAEGRPWPDPGAVSVNECGSHGKPPLSGSNGNDNGGWAVWDDNDSFRASSELRRNQTLSDFRMENNRCCRRVVPMRSKSSEDIYGETNEDTEAGSETPPPLHEGNFDEFGSTTKHTHGHKKNKSHGDVISLMSQGFGKISSVAHSAARSKDSSKVKEGGNDSKVPKQVKEVGNDSKQVKEGGNDSKVQKTVNVVATKTSEIGQKTWGVMKGVVTLATQKVGGGFSAMTQKSNNWPRHENHKNGHYKAFKQDKQWKSSYDDTIDNTMEDTTEPAANAHDEYHDCQNDNAKI</sequence>
<evidence type="ECO:0000259" key="7">
    <source>
        <dbReference type="PROSITE" id="PS50115"/>
    </source>
</evidence>
<feature type="region of interest" description="Disordered" evidence="6">
    <location>
        <begin position="185"/>
        <end position="238"/>
    </location>
</feature>
<dbReference type="FunFam" id="1.10.220.150:FF:000014">
    <property type="entry name" value="ADP-ribosylation factor GTPase-activating protein"/>
    <property type="match status" value="1"/>
</dbReference>
<dbReference type="PANTHER" id="PTHR47021:SF4">
    <property type="entry name" value="ADP-RIBOSYLATION FACTOR GTPASE-ACTIVATING PROTEIN AGD6-RELATED"/>
    <property type="match status" value="1"/>
</dbReference>
<feature type="domain" description="Arf-GAP" evidence="7">
    <location>
        <begin position="4"/>
        <end position="120"/>
    </location>
</feature>
<feature type="compositionally biased region" description="Basic and acidic residues" evidence="6">
    <location>
        <begin position="261"/>
        <end position="298"/>
    </location>
</feature>
<comment type="caution">
    <text evidence="8">The sequence shown here is derived from an EMBL/GenBank/DDBJ whole genome shotgun (WGS) entry which is preliminary data.</text>
</comment>
<feature type="compositionally biased region" description="Basic and acidic residues" evidence="6">
    <location>
        <begin position="389"/>
        <end position="403"/>
    </location>
</feature>
<dbReference type="InterPro" id="IPR037278">
    <property type="entry name" value="ARFGAP/RecO"/>
</dbReference>